<organism evidence="1 2">
    <name type="scientific">Anoxybacillus flavithermus</name>
    <dbReference type="NCBI Taxonomy" id="33934"/>
    <lineage>
        <taxon>Bacteria</taxon>
        <taxon>Bacillati</taxon>
        <taxon>Bacillota</taxon>
        <taxon>Bacilli</taxon>
        <taxon>Bacillales</taxon>
        <taxon>Anoxybacillaceae</taxon>
        <taxon>Anoxybacillus</taxon>
    </lineage>
</organism>
<dbReference type="AlphaFoldDB" id="A0A178TKJ9"/>
<reference evidence="1 2" key="1">
    <citation type="submission" date="2016-03" db="EMBL/GenBank/DDBJ databases">
        <title>Spore heat resistance.</title>
        <authorList>
            <person name="Boekhorst J."/>
            <person name="Berendsen E.M."/>
            <person name="Wells-Bennik M.H."/>
            <person name="Kuipers O.P."/>
        </authorList>
    </citation>
    <scope>NUCLEOTIDE SEQUENCE [LARGE SCALE GENOMIC DNA]</scope>
    <source>
        <strain evidence="1 2">AF16</strain>
    </source>
</reference>
<comment type="caution">
    <text evidence="1">The sequence shown here is derived from an EMBL/GenBank/DDBJ whole genome shotgun (WGS) entry which is preliminary data.</text>
</comment>
<evidence type="ECO:0000313" key="2">
    <source>
        <dbReference type="Proteomes" id="UP000078336"/>
    </source>
</evidence>
<accession>A0A178TKJ9</accession>
<dbReference type="Proteomes" id="UP000078336">
    <property type="component" value="Unassembled WGS sequence"/>
</dbReference>
<evidence type="ECO:0000313" key="1">
    <source>
        <dbReference type="EMBL" id="OAO82258.1"/>
    </source>
</evidence>
<keyword evidence="2" id="KW-1185">Reference proteome</keyword>
<proteinExistence type="predicted"/>
<sequence length="44" mass="4879">MAIGAVFFSCVLPALEHGTSVVHFLCVVVCFRDANVHFLERVDE</sequence>
<protein>
    <submittedName>
        <fullName evidence="1">Uncharacterized protein</fullName>
    </submittedName>
</protein>
<name>A0A178TKJ9_9BACL</name>
<gene>
    <name evidence="1" type="ORF">TAF16_0351</name>
</gene>
<dbReference type="EMBL" id="LUCQ01000028">
    <property type="protein sequence ID" value="OAO82258.1"/>
    <property type="molecule type" value="Genomic_DNA"/>
</dbReference>